<dbReference type="PANTHER" id="PTHR11721:SF3">
    <property type="entry name" value="LARGE RIBOSOMAL SUBUNIT PROTEIN UL15"/>
    <property type="match status" value="1"/>
</dbReference>
<evidence type="ECO:0000313" key="8">
    <source>
        <dbReference type="Proteomes" id="UP000023152"/>
    </source>
</evidence>
<dbReference type="InterPro" id="IPR021131">
    <property type="entry name" value="Ribosomal_uL15/eL18"/>
</dbReference>
<feature type="compositionally biased region" description="Basic residues" evidence="5">
    <location>
        <begin position="1"/>
        <end position="14"/>
    </location>
</feature>
<evidence type="ECO:0000256" key="2">
    <source>
        <dbReference type="ARBA" id="ARBA00022980"/>
    </source>
</evidence>
<evidence type="ECO:0000256" key="4">
    <source>
        <dbReference type="RuleBase" id="RU003888"/>
    </source>
</evidence>
<dbReference type="EMBL" id="ASPP01015500">
    <property type="protein sequence ID" value="ETO18105.1"/>
    <property type="molecule type" value="Genomic_DNA"/>
</dbReference>
<keyword evidence="8" id="KW-1185">Reference proteome</keyword>
<proteinExistence type="inferred from homology"/>
<evidence type="ECO:0000313" key="7">
    <source>
        <dbReference type="EMBL" id="ETO18105.1"/>
    </source>
</evidence>
<dbReference type="PROSITE" id="PS00475">
    <property type="entry name" value="RIBOSOMAL_L15"/>
    <property type="match status" value="1"/>
</dbReference>
<evidence type="ECO:0000256" key="1">
    <source>
        <dbReference type="ARBA" id="ARBA00007320"/>
    </source>
</evidence>
<dbReference type="AlphaFoldDB" id="X6MYF2"/>
<protein>
    <submittedName>
        <fullName evidence="7">60S ribosomal protein L28</fullName>
    </submittedName>
</protein>
<evidence type="ECO:0000256" key="3">
    <source>
        <dbReference type="ARBA" id="ARBA00023274"/>
    </source>
</evidence>
<dbReference type="Pfam" id="PF00828">
    <property type="entry name" value="Ribosomal_L27A"/>
    <property type="match status" value="1"/>
</dbReference>
<dbReference type="OrthoDB" id="61900at2759"/>
<gene>
    <name evidence="7" type="ORF">RFI_19184</name>
</gene>
<feature type="region of interest" description="Disordered" evidence="5">
    <location>
        <begin position="1"/>
        <end position="39"/>
    </location>
</feature>
<dbReference type="Gene3D" id="3.100.10.10">
    <property type="match status" value="1"/>
</dbReference>
<reference evidence="7 8" key="1">
    <citation type="journal article" date="2013" name="Curr. Biol.">
        <title>The Genome of the Foraminiferan Reticulomyxa filosa.</title>
        <authorList>
            <person name="Glockner G."/>
            <person name="Hulsmann N."/>
            <person name="Schleicher M."/>
            <person name="Noegel A.A."/>
            <person name="Eichinger L."/>
            <person name="Gallinger C."/>
            <person name="Pawlowski J."/>
            <person name="Sierra R."/>
            <person name="Euteneuer U."/>
            <person name="Pillet L."/>
            <person name="Moustafa A."/>
            <person name="Platzer M."/>
            <person name="Groth M."/>
            <person name="Szafranski K."/>
            <person name="Schliwa M."/>
        </authorList>
    </citation>
    <scope>NUCLEOTIDE SEQUENCE [LARGE SCALE GENOMIC DNA]</scope>
</reference>
<evidence type="ECO:0000256" key="5">
    <source>
        <dbReference type="SAM" id="MobiDB-lite"/>
    </source>
</evidence>
<sequence length="159" mass="18286">MPTRFKKTRNKRGDRKMGYGRVGNHHKHPSGRGMAGSKHHHKTWVNRFHPGYFGKNGMRQYHLLRNREWAPAINVNEIWKLVPEDVRETVIKHNEKAKSSNNPNDIKAPLIDVVEHGYAKVIGKGRLPLSQPVVVRARFFSKRAEEKIVLSGGRCLLRA</sequence>
<evidence type="ECO:0000259" key="6">
    <source>
        <dbReference type="Pfam" id="PF00828"/>
    </source>
</evidence>
<dbReference type="PANTHER" id="PTHR11721">
    <property type="entry name" value="60S RIBOSOMAL PROTEIN L27A"/>
    <property type="match status" value="1"/>
</dbReference>
<comment type="caution">
    <text evidence="7">The sequence shown here is derived from an EMBL/GenBank/DDBJ whole genome shotgun (WGS) entry which is preliminary data.</text>
</comment>
<keyword evidence="2 4" id="KW-0689">Ribosomal protein</keyword>
<dbReference type="InterPro" id="IPR036227">
    <property type="entry name" value="Ribosomal_uL15/eL18_sf"/>
</dbReference>
<keyword evidence="3 4" id="KW-0687">Ribonucleoprotein</keyword>
<dbReference type="HAMAP" id="MF_01341">
    <property type="entry name" value="Ribosomal_uL15"/>
    <property type="match status" value="1"/>
</dbReference>
<dbReference type="OMA" id="WGRVGQH"/>
<dbReference type="GO" id="GO:0003735">
    <property type="term" value="F:structural constituent of ribosome"/>
    <property type="evidence" value="ECO:0007669"/>
    <property type="project" value="InterPro"/>
</dbReference>
<dbReference type="Proteomes" id="UP000023152">
    <property type="component" value="Unassembled WGS sequence"/>
</dbReference>
<comment type="similarity">
    <text evidence="1 4">Belongs to the universal ribosomal protein uL15 family.</text>
</comment>
<dbReference type="GO" id="GO:0022625">
    <property type="term" value="C:cytosolic large ribosomal subunit"/>
    <property type="evidence" value="ECO:0007669"/>
    <property type="project" value="TreeGrafter"/>
</dbReference>
<dbReference type="InterPro" id="IPR001196">
    <property type="entry name" value="Ribosomal_uL15_CS"/>
</dbReference>
<dbReference type="InterPro" id="IPR030878">
    <property type="entry name" value="Ribosomal_uL15"/>
</dbReference>
<organism evidence="7 8">
    <name type="scientific">Reticulomyxa filosa</name>
    <dbReference type="NCBI Taxonomy" id="46433"/>
    <lineage>
        <taxon>Eukaryota</taxon>
        <taxon>Sar</taxon>
        <taxon>Rhizaria</taxon>
        <taxon>Retaria</taxon>
        <taxon>Foraminifera</taxon>
        <taxon>Monothalamids</taxon>
        <taxon>Reticulomyxidae</taxon>
        <taxon>Reticulomyxa</taxon>
    </lineage>
</organism>
<dbReference type="SUPFAM" id="SSF52080">
    <property type="entry name" value="Ribosomal proteins L15p and L18e"/>
    <property type="match status" value="1"/>
</dbReference>
<name>X6MYF2_RETFI</name>
<feature type="domain" description="Large ribosomal subunit protein uL15/eL18" evidence="6">
    <location>
        <begin position="73"/>
        <end position="155"/>
    </location>
</feature>
<accession>X6MYF2</accession>
<dbReference type="GO" id="GO:0006412">
    <property type="term" value="P:translation"/>
    <property type="evidence" value="ECO:0007669"/>
    <property type="project" value="InterPro"/>
</dbReference>